<dbReference type="InterPro" id="IPR013424">
    <property type="entry name" value="Ice-binding_C"/>
</dbReference>
<evidence type="ECO:0000313" key="3">
    <source>
        <dbReference type="Proteomes" id="UP001597389"/>
    </source>
</evidence>
<dbReference type="Proteomes" id="UP001597389">
    <property type="component" value="Unassembled WGS sequence"/>
</dbReference>
<proteinExistence type="predicted"/>
<dbReference type="RefSeq" id="WP_377089263.1">
    <property type="nucleotide sequence ID" value="NZ_JBHSJL010000014.1"/>
</dbReference>
<protein>
    <submittedName>
        <fullName evidence="2">PEP-CTERM sorting domain-containing protein</fullName>
    </submittedName>
</protein>
<accession>A0ABW4Z755</accession>
<feature type="domain" description="Ice-binding protein C-terminal" evidence="1">
    <location>
        <begin position="235"/>
        <end position="257"/>
    </location>
</feature>
<keyword evidence="3" id="KW-1185">Reference proteome</keyword>
<dbReference type="NCBIfam" id="TIGR02595">
    <property type="entry name" value="PEP_CTERM"/>
    <property type="match status" value="1"/>
</dbReference>
<evidence type="ECO:0000259" key="1">
    <source>
        <dbReference type="Pfam" id="PF07589"/>
    </source>
</evidence>
<dbReference type="Pfam" id="PF07589">
    <property type="entry name" value="PEP-CTERM"/>
    <property type="match status" value="1"/>
</dbReference>
<evidence type="ECO:0000313" key="2">
    <source>
        <dbReference type="EMBL" id="MFD2157671.1"/>
    </source>
</evidence>
<name>A0ABW4Z755_9BACT</name>
<organism evidence="2 3">
    <name type="scientific">Rubritalea tangerina</name>
    <dbReference type="NCBI Taxonomy" id="430798"/>
    <lineage>
        <taxon>Bacteria</taxon>
        <taxon>Pseudomonadati</taxon>
        <taxon>Verrucomicrobiota</taxon>
        <taxon>Verrucomicrobiia</taxon>
        <taxon>Verrucomicrobiales</taxon>
        <taxon>Rubritaleaceae</taxon>
        <taxon>Rubritalea</taxon>
    </lineage>
</organism>
<reference evidence="3" key="1">
    <citation type="journal article" date="2019" name="Int. J. Syst. Evol. Microbiol.">
        <title>The Global Catalogue of Microorganisms (GCM) 10K type strain sequencing project: providing services to taxonomists for standard genome sequencing and annotation.</title>
        <authorList>
            <consortium name="The Broad Institute Genomics Platform"/>
            <consortium name="The Broad Institute Genome Sequencing Center for Infectious Disease"/>
            <person name="Wu L."/>
            <person name="Ma J."/>
        </authorList>
    </citation>
    <scope>NUCLEOTIDE SEQUENCE [LARGE SCALE GENOMIC DNA]</scope>
    <source>
        <strain evidence="3">CCUG 57942</strain>
    </source>
</reference>
<gene>
    <name evidence="2" type="ORF">ACFSW8_02035</name>
</gene>
<comment type="caution">
    <text evidence="2">The sequence shown here is derived from an EMBL/GenBank/DDBJ whole genome shotgun (WGS) entry which is preliminary data.</text>
</comment>
<sequence length="258" mass="27936">MNLHYPIALLAISGIYSHAALNSIDFDYKYEMDVAPSTQDLDSNSTDDFFAGNAGTAGAELNNVTYNGGIGSFKDDNTPGNSSVIRADFTNSIWRNMFLSDLTWTAEARIQIVDDGSFPEGSNGTLVISGGIAGYSPFARVYKDRITFSNGATDVTYLNGTDFTSKFFDIRIAQDADGEGWLWVDGVLIAQDQAVRTGLSGGYANGFFIGGESFSSSVNGAWNIDYLRLDTDFQQVPEPTSTSLLGLASLSLLLRRKR</sequence>
<dbReference type="EMBL" id="JBHUJB010000011">
    <property type="protein sequence ID" value="MFD2157671.1"/>
    <property type="molecule type" value="Genomic_DNA"/>
</dbReference>